<dbReference type="EMBL" id="CM003531">
    <property type="protein sequence ID" value="RCV20929.1"/>
    <property type="molecule type" value="Genomic_DNA"/>
</dbReference>
<dbReference type="Gene3D" id="3.60.10.10">
    <property type="entry name" value="Endonuclease/exonuclease/phosphatase"/>
    <property type="match status" value="1"/>
</dbReference>
<protein>
    <recommendedName>
        <fullName evidence="2">Endonuclease/exonuclease/phosphatase domain-containing protein</fullName>
    </recommendedName>
</protein>
<gene>
    <name evidence="1" type="ORF">SETIT_4G097500v2</name>
</gene>
<proteinExistence type="predicted"/>
<dbReference type="AlphaFoldDB" id="A0A368QSJ6"/>
<dbReference type="InterPro" id="IPR036691">
    <property type="entry name" value="Endo/exonu/phosph_ase_sf"/>
</dbReference>
<sequence>MNPSIVSFSLLSWNVRGLGDHDKCVLVRDAIFSARPCIVCIQETKLNAVDRLKVQSFLPAYLDEFQTLNADNTRGDSHCLELCSFLLYFRLHNPHSLTTTFSSTASNYIFAVTNVYAPAQHQDSLTFLNSLEVTATQVPE</sequence>
<evidence type="ECO:0008006" key="2">
    <source>
        <dbReference type="Google" id="ProtNLM"/>
    </source>
</evidence>
<name>A0A368QSJ6_SETIT</name>
<reference evidence="1" key="1">
    <citation type="journal article" date="2012" name="Nat. Biotechnol.">
        <title>Reference genome sequence of the model plant Setaria.</title>
        <authorList>
            <person name="Bennetzen J.L."/>
            <person name="Schmutz J."/>
            <person name="Wang H."/>
            <person name="Percifield R."/>
            <person name="Hawkins J."/>
            <person name="Pontaroli A.C."/>
            <person name="Estep M."/>
            <person name="Feng L."/>
            <person name="Vaughn J.N."/>
            <person name="Grimwood J."/>
            <person name="Jenkins J."/>
            <person name="Barry K."/>
            <person name="Lindquist E."/>
            <person name="Hellsten U."/>
            <person name="Deshpande S."/>
            <person name="Wang X."/>
            <person name="Wu X."/>
            <person name="Mitros T."/>
            <person name="Triplett J."/>
            <person name="Yang X."/>
            <person name="Ye C.Y."/>
            <person name="Mauro-Herrera M."/>
            <person name="Wang L."/>
            <person name="Li P."/>
            <person name="Sharma M."/>
            <person name="Sharma R."/>
            <person name="Ronald P.C."/>
            <person name="Panaud O."/>
            <person name="Kellogg E.A."/>
            <person name="Brutnell T.P."/>
            <person name="Doust A.N."/>
            <person name="Tuskan G.A."/>
            <person name="Rokhsar D."/>
            <person name="Devos K.M."/>
        </authorList>
    </citation>
    <scope>NUCLEOTIDE SEQUENCE [LARGE SCALE GENOMIC DNA]</scope>
    <source>
        <strain evidence="1">Yugu1</strain>
    </source>
</reference>
<dbReference type="SUPFAM" id="SSF56219">
    <property type="entry name" value="DNase I-like"/>
    <property type="match status" value="1"/>
</dbReference>
<accession>A0A368QSJ6</accession>
<organism evidence="1">
    <name type="scientific">Setaria italica</name>
    <name type="common">Foxtail millet</name>
    <name type="synonym">Panicum italicum</name>
    <dbReference type="NCBI Taxonomy" id="4555"/>
    <lineage>
        <taxon>Eukaryota</taxon>
        <taxon>Viridiplantae</taxon>
        <taxon>Streptophyta</taxon>
        <taxon>Embryophyta</taxon>
        <taxon>Tracheophyta</taxon>
        <taxon>Spermatophyta</taxon>
        <taxon>Magnoliopsida</taxon>
        <taxon>Liliopsida</taxon>
        <taxon>Poales</taxon>
        <taxon>Poaceae</taxon>
        <taxon>PACMAD clade</taxon>
        <taxon>Panicoideae</taxon>
        <taxon>Panicodae</taxon>
        <taxon>Paniceae</taxon>
        <taxon>Cenchrinae</taxon>
        <taxon>Setaria</taxon>
    </lineage>
</organism>
<reference evidence="1" key="2">
    <citation type="submission" date="2015-07" db="EMBL/GenBank/DDBJ databases">
        <authorList>
            <person name="Noorani M."/>
        </authorList>
    </citation>
    <scope>NUCLEOTIDE SEQUENCE</scope>
    <source>
        <strain evidence="1">Yugu1</strain>
    </source>
</reference>
<dbReference type="OrthoDB" id="1431600at2759"/>
<evidence type="ECO:0000313" key="1">
    <source>
        <dbReference type="EMBL" id="RCV20929.1"/>
    </source>
</evidence>